<dbReference type="Proteomes" id="UP001558613">
    <property type="component" value="Unassembled WGS sequence"/>
</dbReference>
<reference evidence="2 3" key="1">
    <citation type="submission" date="2023-09" db="EMBL/GenBank/DDBJ databases">
        <authorList>
            <person name="Wang M."/>
        </authorList>
    </citation>
    <scope>NUCLEOTIDE SEQUENCE [LARGE SCALE GENOMIC DNA]</scope>
    <source>
        <strain evidence="2">GT-2023</strain>
        <tissue evidence="2">Liver</tissue>
    </source>
</reference>
<feature type="region of interest" description="Disordered" evidence="1">
    <location>
        <begin position="78"/>
        <end position="129"/>
    </location>
</feature>
<name>A0ABR3M0Z1_9TELE</name>
<accession>A0ABR3M0Z1</accession>
<dbReference type="EMBL" id="JAYMGO010000016">
    <property type="protein sequence ID" value="KAL1258788.1"/>
    <property type="molecule type" value="Genomic_DNA"/>
</dbReference>
<feature type="compositionally biased region" description="Polar residues" evidence="1">
    <location>
        <begin position="116"/>
        <end position="129"/>
    </location>
</feature>
<sequence>MTKKAKREERKILVESLMKGVDGCDSAFVFISLACQHFTGATQWMFVPHTVVQGSGTRSPPAAAWLLVAPLEANTLLGDQGGINPLSPPSESSPMPALPPDKYSSPELMPLEEQDLSGSISPAKSRQDP</sequence>
<organism evidence="2 3">
    <name type="scientific">Cirrhinus molitorella</name>
    <name type="common">mud carp</name>
    <dbReference type="NCBI Taxonomy" id="172907"/>
    <lineage>
        <taxon>Eukaryota</taxon>
        <taxon>Metazoa</taxon>
        <taxon>Chordata</taxon>
        <taxon>Craniata</taxon>
        <taxon>Vertebrata</taxon>
        <taxon>Euteleostomi</taxon>
        <taxon>Actinopterygii</taxon>
        <taxon>Neopterygii</taxon>
        <taxon>Teleostei</taxon>
        <taxon>Ostariophysi</taxon>
        <taxon>Cypriniformes</taxon>
        <taxon>Cyprinidae</taxon>
        <taxon>Labeoninae</taxon>
        <taxon>Labeonini</taxon>
        <taxon>Cirrhinus</taxon>
    </lineage>
</organism>
<evidence type="ECO:0000256" key="1">
    <source>
        <dbReference type="SAM" id="MobiDB-lite"/>
    </source>
</evidence>
<keyword evidence="3" id="KW-1185">Reference proteome</keyword>
<protein>
    <submittedName>
        <fullName evidence="2">Uncharacterized protein</fullName>
    </submittedName>
</protein>
<proteinExistence type="predicted"/>
<gene>
    <name evidence="2" type="ORF">QQF64_009365</name>
</gene>
<evidence type="ECO:0000313" key="3">
    <source>
        <dbReference type="Proteomes" id="UP001558613"/>
    </source>
</evidence>
<evidence type="ECO:0000313" key="2">
    <source>
        <dbReference type="EMBL" id="KAL1258788.1"/>
    </source>
</evidence>
<comment type="caution">
    <text evidence="2">The sequence shown here is derived from an EMBL/GenBank/DDBJ whole genome shotgun (WGS) entry which is preliminary data.</text>
</comment>